<dbReference type="AlphaFoldDB" id="A0A654M1M4"/>
<dbReference type="OrthoDB" id="25344at2157"/>
<proteinExistence type="predicted"/>
<dbReference type="RefSeq" id="WP_196816056.1">
    <property type="nucleotide sequence ID" value="NZ_CP012850.1"/>
</dbReference>
<dbReference type="PANTHER" id="PTHR43581">
    <property type="entry name" value="ATP/GTP PHOSPHATASE"/>
    <property type="match status" value="1"/>
</dbReference>
<evidence type="ECO:0000313" key="3">
    <source>
        <dbReference type="Proteomes" id="UP000058925"/>
    </source>
</evidence>
<dbReference type="InterPro" id="IPR051396">
    <property type="entry name" value="Bact_Antivir_Def_Nuclease"/>
</dbReference>
<feature type="domain" description="Endonuclease GajA/Old nuclease/RecF-like AAA" evidence="1">
    <location>
        <begin position="1"/>
        <end position="304"/>
    </location>
</feature>
<dbReference type="Proteomes" id="UP000058925">
    <property type="component" value="Chromosome"/>
</dbReference>
<protein>
    <submittedName>
        <fullName evidence="2">Chromosome segregation protein</fullName>
    </submittedName>
</protein>
<reference evidence="3" key="1">
    <citation type="submission" date="2015-10" db="EMBL/GenBank/DDBJ databases">
        <title>Niche specialization of a soil ammonia-oxidizing archaeon, Candidatus Nitrosocosmicus oleophilus.</title>
        <authorList>
            <person name="Jung M.-Y."/>
            <person name="Rhee S.-K."/>
        </authorList>
    </citation>
    <scope>NUCLEOTIDE SEQUENCE [LARGE SCALE GENOMIC DNA]</scope>
    <source>
        <strain evidence="3">MY3</strain>
    </source>
</reference>
<accession>A0A654M1M4</accession>
<dbReference type="SUPFAM" id="SSF52540">
    <property type="entry name" value="P-loop containing nucleoside triphosphate hydrolases"/>
    <property type="match status" value="1"/>
</dbReference>
<dbReference type="InterPro" id="IPR027417">
    <property type="entry name" value="P-loop_NTPase"/>
</dbReference>
<dbReference type="GeneID" id="60422600"/>
<gene>
    <name evidence="2" type="ORF">NMY3_02670</name>
</gene>
<organism evidence="2 3">
    <name type="scientific">Candidatus Nitrosocosmicus oleophilus</name>
    <dbReference type="NCBI Taxonomy" id="1353260"/>
    <lineage>
        <taxon>Archaea</taxon>
        <taxon>Nitrososphaerota</taxon>
        <taxon>Nitrososphaeria</taxon>
        <taxon>Nitrososphaerales</taxon>
        <taxon>Nitrososphaeraceae</taxon>
        <taxon>Candidatus Nitrosocosmicus</taxon>
    </lineage>
</organism>
<dbReference type="Pfam" id="PF13175">
    <property type="entry name" value="AAA_15"/>
    <property type="match status" value="1"/>
</dbReference>
<name>A0A654M1M4_9ARCH</name>
<dbReference type="EMBL" id="CP012850">
    <property type="protein sequence ID" value="ALI36860.1"/>
    <property type="molecule type" value="Genomic_DNA"/>
</dbReference>
<evidence type="ECO:0000259" key="1">
    <source>
        <dbReference type="Pfam" id="PF13175"/>
    </source>
</evidence>
<evidence type="ECO:0000313" key="2">
    <source>
        <dbReference type="EMBL" id="ALI36860.1"/>
    </source>
</evidence>
<dbReference type="KEGG" id="taa:NMY3_02670"/>
<sequence>MKPVSLYLSNFKSFLDIKLNFRDDLQLICGKNNTGKSTILEAISLLLQKPLDDAQLRDKINVFQKKNTFEIVLKVKIEENDIYPIIKNAKVSNIRLSRSSKDEIYNMQNKEITISLSYDRIMDNYTKNISYFSKNTQEEIIEVKCSVEDYLAKKFLYINSDRTVLPSEYFTPKNNFDKNFISQNHNVRHYILYLKTYRPDQFVKFQSAISQIFENMLVKPRINYEEGFVTVEVNLNGPSTEIGLIGAGQKELLLILSKIFYYSPDLVMIDEPELNLHYDLIIKFLNFMKNHNSLFVLSSHSDLLINNVNLDQLIYTKPQNNFISSISKIDREGLSELYEDLGYIQSNYEKLRNLDYDMMILYEGKDSKEKEKKVINKFLSESKNSNTLSKVRKKYIPLGGRKDKILHNILDGVYDIKFPFILILDRDEVNEKDVEKYNQTYETRIHIWGKREIENYLINIRAIVKVLRLKGIETDPQTIHKVVEDLSLKLLNKVAILRVIERYKRKTLIEDHQRISKFISENQGKNTLDIASNLGDFVLQGLQDLNKNNIENEFNNQILELKNRWKKDFLTICPGKELLALLKNYINKTYHVTVHDFEILDEIEILDDDIETLSSKIVKQIDSMETHQNESESNKFIKIGTWNWPVLFELTASEEIVVIMPNLEYDWNNTNYEIKVFKEGNVRSTSILTTNLIPYDLAIIERKVYILCSKVLVEDDREFEYDTLLIYDIESQNLDKEVHFYYEEEEGKEGDPSCIAINKITKKVYASIFYYEGGNPGLFSLEPPYINSKQISDGEVGYFDLLVDEKNNRLFGIFYENPKYFLHVYDTENDVIIYDYEIEASTSSELVLKNDNEILIQNQNSLLRLEVASGLTEILLECNTFEAVRFDPLNEIVYVISHDSNSEVFSLNLWDPQSMIPILCSKFRISDLRISAQQICYLLSVPDGEKQNKFVYTIKQSSVQSILREKTEGALFS</sequence>
<dbReference type="InterPro" id="IPR041685">
    <property type="entry name" value="AAA_GajA/Old/RecF-like"/>
</dbReference>
<dbReference type="PANTHER" id="PTHR43581:SF4">
    <property type="entry name" value="ATP_GTP PHOSPHATASE"/>
    <property type="match status" value="1"/>
</dbReference>
<keyword evidence="3" id="KW-1185">Reference proteome</keyword>
<dbReference type="SUPFAM" id="SSF82171">
    <property type="entry name" value="DPP6 N-terminal domain-like"/>
    <property type="match status" value="1"/>
</dbReference>
<dbReference type="Gene3D" id="3.40.50.300">
    <property type="entry name" value="P-loop containing nucleotide triphosphate hydrolases"/>
    <property type="match status" value="1"/>
</dbReference>